<feature type="transmembrane region" description="Helical" evidence="1">
    <location>
        <begin position="20"/>
        <end position="44"/>
    </location>
</feature>
<keyword evidence="1" id="KW-0812">Transmembrane</keyword>
<proteinExistence type="predicted"/>
<dbReference type="InterPro" id="IPR051311">
    <property type="entry name" value="DedA_domain"/>
</dbReference>
<feature type="transmembrane region" description="Helical" evidence="1">
    <location>
        <begin position="101"/>
        <end position="125"/>
    </location>
</feature>
<gene>
    <name evidence="3" type="ORF">SAMN02927923_02676</name>
</gene>
<feature type="transmembrane region" description="Helical" evidence="1">
    <location>
        <begin position="50"/>
        <end position="71"/>
    </location>
</feature>
<keyword evidence="4" id="KW-1185">Reference proteome</keyword>
<reference evidence="4" key="1">
    <citation type="submission" date="2016-10" db="EMBL/GenBank/DDBJ databases">
        <authorList>
            <person name="Varghese N."/>
            <person name="Submissions S."/>
        </authorList>
    </citation>
    <scope>NUCLEOTIDE SEQUENCE [LARGE SCALE GENOMIC DNA]</scope>
    <source>
        <strain evidence="4">CGMCC 1.7666</strain>
    </source>
</reference>
<dbReference type="AlphaFoldDB" id="A0A1G5JIQ4"/>
<evidence type="ECO:0000259" key="2">
    <source>
        <dbReference type="Pfam" id="PF09335"/>
    </source>
</evidence>
<dbReference type="PANTHER" id="PTHR42709:SF4">
    <property type="entry name" value="INNER MEMBRANE PROTEIN YQAA"/>
    <property type="match status" value="1"/>
</dbReference>
<evidence type="ECO:0000313" key="3">
    <source>
        <dbReference type="EMBL" id="SCY88236.1"/>
    </source>
</evidence>
<evidence type="ECO:0000313" key="4">
    <source>
        <dbReference type="Proteomes" id="UP000199569"/>
    </source>
</evidence>
<feature type="transmembrane region" description="Helical" evidence="1">
    <location>
        <begin position="131"/>
        <end position="154"/>
    </location>
</feature>
<evidence type="ECO:0000256" key="1">
    <source>
        <dbReference type="SAM" id="Phobius"/>
    </source>
</evidence>
<accession>A0A1G5JIQ4</accession>
<name>A0A1G5JIQ4_9HYPH</name>
<dbReference type="EMBL" id="FMVJ01000007">
    <property type="protein sequence ID" value="SCY88236.1"/>
    <property type="molecule type" value="Genomic_DNA"/>
</dbReference>
<keyword evidence="1" id="KW-0472">Membrane</keyword>
<feature type="domain" description="VTT" evidence="2">
    <location>
        <begin position="37"/>
        <end position="146"/>
    </location>
</feature>
<sequence>MAHYGVMTDLMQHFAEYSALFAAAFLSATIFPFQSEAVLFGMLVAEHYTWWLLILVASVGNILGSVVNWFIGRFFSRFEGRRWFPVKREQMMKAEKWYHRYGRWTLLLSWVPIIGDPLTIVAGVMREPLPIFILLVALAKTGRYLAVGALSLGWI</sequence>
<dbReference type="Pfam" id="PF09335">
    <property type="entry name" value="VTT_dom"/>
    <property type="match status" value="1"/>
</dbReference>
<keyword evidence="1" id="KW-1133">Transmembrane helix</keyword>
<organism evidence="3 4">
    <name type="scientific">Microvirga guangxiensis</name>
    <dbReference type="NCBI Taxonomy" id="549386"/>
    <lineage>
        <taxon>Bacteria</taxon>
        <taxon>Pseudomonadati</taxon>
        <taxon>Pseudomonadota</taxon>
        <taxon>Alphaproteobacteria</taxon>
        <taxon>Hyphomicrobiales</taxon>
        <taxon>Methylobacteriaceae</taxon>
        <taxon>Microvirga</taxon>
    </lineage>
</organism>
<dbReference type="PANTHER" id="PTHR42709">
    <property type="entry name" value="ALKALINE PHOSPHATASE LIKE PROTEIN"/>
    <property type="match status" value="1"/>
</dbReference>
<dbReference type="InterPro" id="IPR032816">
    <property type="entry name" value="VTT_dom"/>
</dbReference>
<dbReference type="Proteomes" id="UP000199569">
    <property type="component" value="Unassembled WGS sequence"/>
</dbReference>
<protein>
    <submittedName>
        <fullName evidence="3">Membrane protein YqaA, SNARE-associated domain</fullName>
    </submittedName>
</protein>
<dbReference type="STRING" id="549386.SAMN02927923_02676"/>